<dbReference type="EMBL" id="JAQJJG010000016">
    <property type="protein sequence ID" value="MDN5124363.1"/>
    <property type="molecule type" value="Genomic_DNA"/>
</dbReference>
<sequence>MKQIYVSVILTVYNTEQYLEESINSIIHQTLKDIEIIIVNDGSTDRSLEIINDFQKKDSRIKIINQKNLGAAIARNNGIKASMGRYLSILDSDDIFDKEMLELMYLQVEKNKVDVLVCPFRNLSDNKENKRGLTLPQNIENLELFSSLDIKDTIFQITNPAAWNKLFRRDFIVSNNILFQDVGSCNDLYFSYFSLSLAKKISILNKSFVSYRNESFGAISCSRGEKFLNIFKAMDQLKQSLLTHNLYDEYTLSYFKRALSNLVYESQYINNKEDISHFLQNTDAFLKDILIK</sequence>
<dbReference type="SUPFAM" id="SSF53448">
    <property type="entry name" value="Nucleotide-diphospho-sugar transferases"/>
    <property type="match status" value="1"/>
</dbReference>
<dbReference type="PANTHER" id="PTHR22916">
    <property type="entry name" value="GLYCOSYLTRANSFERASE"/>
    <property type="match status" value="1"/>
</dbReference>
<comment type="caution">
    <text evidence="2">The sequence shown here is derived from an EMBL/GenBank/DDBJ whole genome shotgun (WGS) entry which is preliminary data.</text>
</comment>
<gene>
    <name evidence="2" type="ORF">PJV93_10630</name>
</gene>
<evidence type="ECO:0000313" key="2">
    <source>
        <dbReference type="EMBL" id="MDN5124363.1"/>
    </source>
</evidence>
<dbReference type="InterPro" id="IPR001173">
    <property type="entry name" value="Glyco_trans_2-like"/>
</dbReference>
<evidence type="ECO:0000313" key="3">
    <source>
        <dbReference type="Proteomes" id="UP001170364"/>
    </source>
</evidence>
<dbReference type="PANTHER" id="PTHR22916:SF3">
    <property type="entry name" value="UDP-GLCNAC:BETAGAL BETA-1,3-N-ACETYLGLUCOSAMINYLTRANSFERASE-LIKE PROTEIN 1"/>
    <property type="match status" value="1"/>
</dbReference>
<dbReference type="InterPro" id="IPR029044">
    <property type="entry name" value="Nucleotide-diphossugar_trans"/>
</dbReference>
<dbReference type="AlphaFoldDB" id="A0AAW7QF13"/>
<dbReference type="Pfam" id="PF00535">
    <property type="entry name" value="Glycos_transf_2"/>
    <property type="match status" value="1"/>
</dbReference>
<dbReference type="Gene3D" id="3.90.550.10">
    <property type="entry name" value="Spore Coat Polysaccharide Biosynthesis Protein SpsA, Chain A"/>
    <property type="match status" value="1"/>
</dbReference>
<reference evidence="2" key="1">
    <citation type="journal article" date="2023" name="Microorganisms">
        <title>Genomic Characterization of Arcobacter butzleri Strains Isolated from Various Sources in Lithuania.</title>
        <authorList>
            <person name="Uljanovas D."/>
            <person name="Golz G."/>
            <person name="Fleischmann S."/>
            <person name="Kudirkiene E."/>
            <person name="Kasetiene N."/>
            <person name="Grineviciene A."/>
            <person name="Tamuleviciene E."/>
            <person name="Aksomaitiene J."/>
            <person name="Alter T."/>
            <person name="Malakauskas M."/>
        </authorList>
    </citation>
    <scope>NUCLEOTIDE SEQUENCE</scope>
    <source>
        <strain evidence="2">S41</strain>
    </source>
</reference>
<reference evidence="2" key="2">
    <citation type="submission" date="2023-01" db="EMBL/GenBank/DDBJ databases">
        <authorList>
            <person name="Uljanovas D."/>
        </authorList>
    </citation>
    <scope>NUCLEOTIDE SEQUENCE</scope>
    <source>
        <strain evidence="2">S41</strain>
    </source>
</reference>
<name>A0AAW7QF13_9BACT</name>
<organism evidence="2 3">
    <name type="scientific">Aliarcobacter butzleri</name>
    <dbReference type="NCBI Taxonomy" id="28197"/>
    <lineage>
        <taxon>Bacteria</taxon>
        <taxon>Pseudomonadati</taxon>
        <taxon>Campylobacterota</taxon>
        <taxon>Epsilonproteobacteria</taxon>
        <taxon>Campylobacterales</taxon>
        <taxon>Arcobacteraceae</taxon>
        <taxon>Aliarcobacter</taxon>
    </lineage>
</organism>
<dbReference type="CDD" id="cd00761">
    <property type="entry name" value="Glyco_tranf_GTA_type"/>
    <property type="match status" value="1"/>
</dbReference>
<dbReference type="Proteomes" id="UP001170364">
    <property type="component" value="Unassembled WGS sequence"/>
</dbReference>
<protein>
    <submittedName>
        <fullName evidence="2">Glycosyltransferase family 2 protein</fullName>
    </submittedName>
</protein>
<accession>A0AAW7QF13</accession>
<dbReference type="GO" id="GO:0016758">
    <property type="term" value="F:hexosyltransferase activity"/>
    <property type="evidence" value="ECO:0007669"/>
    <property type="project" value="UniProtKB-ARBA"/>
</dbReference>
<evidence type="ECO:0000259" key="1">
    <source>
        <dbReference type="Pfam" id="PF00535"/>
    </source>
</evidence>
<dbReference type="RefSeq" id="WP_301371170.1">
    <property type="nucleotide sequence ID" value="NZ_JAQJJF010000008.1"/>
</dbReference>
<proteinExistence type="predicted"/>
<feature type="domain" description="Glycosyltransferase 2-like" evidence="1">
    <location>
        <begin position="7"/>
        <end position="171"/>
    </location>
</feature>